<evidence type="ECO:0000313" key="3">
    <source>
        <dbReference type="Proteomes" id="UP001500751"/>
    </source>
</evidence>
<keyword evidence="2" id="KW-0503">Monooxygenase</keyword>
<organism evidence="2 3">
    <name type="scientific">Catenulispora yoronensis</name>
    <dbReference type="NCBI Taxonomy" id="450799"/>
    <lineage>
        <taxon>Bacteria</taxon>
        <taxon>Bacillati</taxon>
        <taxon>Actinomycetota</taxon>
        <taxon>Actinomycetes</taxon>
        <taxon>Catenulisporales</taxon>
        <taxon>Catenulisporaceae</taxon>
        <taxon>Catenulispora</taxon>
    </lineage>
</organism>
<feature type="domain" description="FAD-binding" evidence="1">
    <location>
        <begin position="4"/>
        <end position="316"/>
    </location>
</feature>
<keyword evidence="3" id="KW-1185">Reference proteome</keyword>
<dbReference type="RefSeq" id="WP_344667226.1">
    <property type="nucleotide sequence ID" value="NZ_BAAAQN010000022.1"/>
</dbReference>
<dbReference type="Gene3D" id="3.30.9.10">
    <property type="entry name" value="D-Amino Acid Oxidase, subunit A, domain 2"/>
    <property type="match status" value="1"/>
</dbReference>
<dbReference type="SUPFAM" id="SSF51905">
    <property type="entry name" value="FAD/NAD(P)-binding domain"/>
    <property type="match status" value="1"/>
</dbReference>
<dbReference type="GO" id="GO:0004497">
    <property type="term" value="F:monooxygenase activity"/>
    <property type="evidence" value="ECO:0007669"/>
    <property type="project" value="UniProtKB-KW"/>
</dbReference>
<name>A0ABN2UFW4_9ACTN</name>
<dbReference type="EMBL" id="BAAAQN010000022">
    <property type="protein sequence ID" value="GAA2035879.1"/>
    <property type="molecule type" value="Genomic_DNA"/>
</dbReference>
<comment type="caution">
    <text evidence="2">The sequence shown here is derived from an EMBL/GenBank/DDBJ whole genome shotgun (WGS) entry which is preliminary data.</text>
</comment>
<accession>A0ABN2UFW4</accession>
<proteinExistence type="predicted"/>
<reference evidence="2 3" key="1">
    <citation type="journal article" date="2019" name="Int. J. Syst. Evol. Microbiol.">
        <title>The Global Catalogue of Microorganisms (GCM) 10K type strain sequencing project: providing services to taxonomists for standard genome sequencing and annotation.</title>
        <authorList>
            <consortium name="The Broad Institute Genomics Platform"/>
            <consortium name="The Broad Institute Genome Sequencing Center for Infectious Disease"/>
            <person name="Wu L."/>
            <person name="Ma J."/>
        </authorList>
    </citation>
    <scope>NUCLEOTIDE SEQUENCE [LARGE SCALE GENOMIC DNA]</scope>
    <source>
        <strain evidence="2 3">JCM 16014</strain>
    </source>
</reference>
<dbReference type="PANTHER" id="PTHR46865:SF2">
    <property type="entry name" value="MONOOXYGENASE"/>
    <property type="match status" value="1"/>
</dbReference>
<evidence type="ECO:0000313" key="2">
    <source>
        <dbReference type="EMBL" id="GAA2035879.1"/>
    </source>
</evidence>
<dbReference type="Proteomes" id="UP001500751">
    <property type="component" value="Unassembled WGS sequence"/>
</dbReference>
<evidence type="ECO:0000259" key="1">
    <source>
        <dbReference type="Pfam" id="PF01494"/>
    </source>
</evidence>
<dbReference type="Gene3D" id="3.50.50.60">
    <property type="entry name" value="FAD/NAD(P)-binding domain"/>
    <property type="match status" value="1"/>
</dbReference>
<dbReference type="PRINTS" id="PR00420">
    <property type="entry name" value="RNGMNOXGNASE"/>
</dbReference>
<dbReference type="InterPro" id="IPR002938">
    <property type="entry name" value="FAD-bd"/>
</dbReference>
<protein>
    <submittedName>
        <fullName evidence="2">FAD-dependent monooxygenase</fullName>
    </submittedName>
</protein>
<keyword evidence="2" id="KW-0560">Oxidoreductase</keyword>
<sequence length="408" mass="43706">MKNTNILISGAGIAGPTLAYWLRRQGCRVTVVERSGFLRDSGGAVDFRGEQVKLLKAMGILGAVKAHETAMGAEVVVDAEGRELVAFPAALFSGEVEIERGDLARILYDLTSSDVEYVFGDWIVGLDQGEEIGGVEVTFAGGGVQRYDLVVGADGLHSGVRRLVFGEEADFRRDLGWVIAGCAAPNDLGLDHEGRIYNVPGRGVMVSSARDREQAGVGFVFHAPGLKYDRDDVAQQKALVAETFADAGWQTPILIERLAQAQDLYFDTLSQIHMERWASGRVVLLGDAAWCAGPGGSGTGMAMMGAHVLAGELAAADGDYRKAFAEYEKALRPAVKIGQKQGKGAGGFLAPIDDKKIKSRNKAYKMLSRRYAAGIFNWLTARAANAVEYREYPIAGAETAETVGAGQR</sequence>
<dbReference type="InterPro" id="IPR051704">
    <property type="entry name" value="FAD_aromatic-hydroxylase"/>
</dbReference>
<dbReference type="InterPro" id="IPR036188">
    <property type="entry name" value="FAD/NAD-bd_sf"/>
</dbReference>
<gene>
    <name evidence="2" type="ORF">GCM10009839_40870</name>
</gene>
<dbReference type="Pfam" id="PF01494">
    <property type="entry name" value="FAD_binding_3"/>
    <property type="match status" value="1"/>
</dbReference>
<dbReference type="PANTHER" id="PTHR46865">
    <property type="entry name" value="OXIDOREDUCTASE-RELATED"/>
    <property type="match status" value="1"/>
</dbReference>